<organism evidence="2 3">
    <name type="scientific">Periconia digitata</name>
    <dbReference type="NCBI Taxonomy" id="1303443"/>
    <lineage>
        <taxon>Eukaryota</taxon>
        <taxon>Fungi</taxon>
        <taxon>Dikarya</taxon>
        <taxon>Ascomycota</taxon>
        <taxon>Pezizomycotina</taxon>
        <taxon>Dothideomycetes</taxon>
        <taxon>Pleosporomycetidae</taxon>
        <taxon>Pleosporales</taxon>
        <taxon>Massarineae</taxon>
        <taxon>Periconiaceae</taxon>
        <taxon>Periconia</taxon>
    </lineage>
</organism>
<comment type="caution">
    <text evidence="2">The sequence shown here is derived from an EMBL/GenBank/DDBJ whole genome shotgun (WGS) entry which is preliminary data.</text>
</comment>
<dbReference type="AlphaFoldDB" id="A0A9W4UUN8"/>
<dbReference type="EMBL" id="CAOQHR010000012">
    <property type="protein sequence ID" value="CAI6341472.1"/>
    <property type="molecule type" value="Genomic_DNA"/>
</dbReference>
<dbReference type="Proteomes" id="UP001152607">
    <property type="component" value="Unassembled WGS sequence"/>
</dbReference>
<evidence type="ECO:0000256" key="1">
    <source>
        <dbReference type="SAM" id="MobiDB-lite"/>
    </source>
</evidence>
<gene>
    <name evidence="2" type="ORF">PDIGIT_LOCUS14669</name>
</gene>
<feature type="region of interest" description="Disordered" evidence="1">
    <location>
        <begin position="43"/>
        <end position="78"/>
    </location>
</feature>
<proteinExistence type="predicted"/>
<reference evidence="2" key="1">
    <citation type="submission" date="2023-01" db="EMBL/GenBank/DDBJ databases">
        <authorList>
            <person name="Van Ghelder C."/>
            <person name="Rancurel C."/>
        </authorList>
    </citation>
    <scope>NUCLEOTIDE SEQUENCE</scope>
    <source>
        <strain evidence="2">CNCM I-4278</strain>
    </source>
</reference>
<evidence type="ECO:0000313" key="2">
    <source>
        <dbReference type="EMBL" id="CAI6341472.1"/>
    </source>
</evidence>
<accession>A0A9W4UUN8</accession>
<sequence length="78" mass="9196">MQTRAQKTSYLFDSGRRFPCATHIHAQSHTRVRSLQLLQAFLRSGPRQDKEKKRKLKPEIVRGRTQHSKKKRERGVGR</sequence>
<protein>
    <submittedName>
        <fullName evidence="2">Uncharacterized protein</fullName>
    </submittedName>
</protein>
<name>A0A9W4UUN8_9PLEO</name>
<keyword evidence="3" id="KW-1185">Reference proteome</keyword>
<feature type="compositionally biased region" description="Basic residues" evidence="1">
    <location>
        <begin position="64"/>
        <end position="78"/>
    </location>
</feature>
<feature type="compositionally biased region" description="Basic and acidic residues" evidence="1">
    <location>
        <begin position="46"/>
        <end position="62"/>
    </location>
</feature>
<evidence type="ECO:0000313" key="3">
    <source>
        <dbReference type="Proteomes" id="UP001152607"/>
    </source>
</evidence>